<dbReference type="OrthoDB" id="10257492at2759"/>
<dbReference type="SUPFAM" id="SSF48576">
    <property type="entry name" value="Terpenoid synthases"/>
    <property type="match status" value="1"/>
</dbReference>
<dbReference type="InterPro" id="IPR000092">
    <property type="entry name" value="Polyprenyl_synt"/>
</dbReference>
<protein>
    <recommendedName>
        <fullName evidence="8">Farnesyl diphosphate synthase</fullName>
    </recommendedName>
</protein>
<reference evidence="6" key="1">
    <citation type="submission" date="2022-12" db="EMBL/GenBank/DDBJ databases">
        <authorList>
            <person name="Petersen C."/>
        </authorList>
    </citation>
    <scope>NUCLEOTIDE SEQUENCE</scope>
    <source>
        <strain evidence="6">IBT 17660</strain>
    </source>
</reference>
<dbReference type="PANTHER" id="PTHR11525">
    <property type="entry name" value="FARNESYL-PYROPHOSPHATE SYNTHETASE"/>
    <property type="match status" value="1"/>
</dbReference>
<evidence type="ECO:0008006" key="8">
    <source>
        <dbReference type="Google" id="ProtNLM"/>
    </source>
</evidence>
<sequence length="342" mass="39691">MANLEKFREVLPFLADEIREDLSLRGAPSLTNDHLQQCLIDNTQGGKLHRGLTVVDTGHALQKRPLTPTEFQELSILGWLTEIFQASYLISDDIMDNSEYRRGKQCWYRRDGVGLAAINDATLLKSSIFILLQKNFRQHSQYLSIVELFNEAGFRTELGQLCDARASQEDRGFEHKTIEMYSFITINKTAFYSFYLPVALALHYFGLADERNLGHAERILLPMGEYFQVQDDYLDVFGDPYFTGKVGTDIQDNKCTWLILEALRHCSAKQRQVLMSCYGRQDEANEANVKEIFEDLYLPRRYREYETEMIQELQHRIARVGERNGLKEVFQMVLGKISRRNM</sequence>
<evidence type="ECO:0000256" key="4">
    <source>
        <dbReference type="ARBA" id="ARBA00022842"/>
    </source>
</evidence>
<dbReference type="PANTHER" id="PTHR11525:SF0">
    <property type="entry name" value="FARNESYL PYROPHOSPHATE SYNTHASE"/>
    <property type="match status" value="1"/>
</dbReference>
<dbReference type="Pfam" id="PF00348">
    <property type="entry name" value="polyprenyl_synt"/>
    <property type="match status" value="1"/>
</dbReference>
<keyword evidence="7" id="KW-1185">Reference proteome</keyword>
<keyword evidence="4" id="KW-0460">Magnesium</keyword>
<comment type="similarity">
    <text evidence="5">Belongs to the FPP/GGPP synthase family.</text>
</comment>
<name>A0A9W9WSD8_9EURO</name>
<dbReference type="GO" id="GO:0045337">
    <property type="term" value="P:farnesyl diphosphate biosynthetic process"/>
    <property type="evidence" value="ECO:0007669"/>
    <property type="project" value="TreeGrafter"/>
</dbReference>
<dbReference type="GO" id="GO:0004337">
    <property type="term" value="F:(2E,6E)-farnesyl diphosphate synthase activity"/>
    <property type="evidence" value="ECO:0007669"/>
    <property type="project" value="TreeGrafter"/>
</dbReference>
<accession>A0A9W9WSD8</accession>
<dbReference type="GO" id="GO:0043386">
    <property type="term" value="P:mycotoxin biosynthetic process"/>
    <property type="evidence" value="ECO:0007669"/>
    <property type="project" value="UniProtKB-ARBA"/>
</dbReference>
<evidence type="ECO:0000313" key="6">
    <source>
        <dbReference type="EMBL" id="KAJ5472784.1"/>
    </source>
</evidence>
<dbReference type="InterPro" id="IPR008949">
    <property type="entry name" value="Isoprenoid_synthase_dom_sf"/>
</dbReference>
<dbReference type="SFLD" id="SFLDS00005">
    <property type="entry name" value="Isoprenoid_Synthase_Type_I"/>
    <property type="match status" value="1"/>
</dbReference>
<dbReference type="EMBL" id="JAPWDO010000004">
    <property type="protein sequence ID" value="KAJ5472784.1"/>
    <property type="molecule type" value="Genomic_DNA"/>
</dbReference>
<evidence type="ECO:0000256" key="3">
    <source>
        <dbReference type="ARBA" id="ARBA00022723"/>
    </source>
</evidence>
<dbReference type="GO" id="GO:0046165">
    <property type="term" value="P:alcohol biosynthetic process"/>
    <property type="evidence" value="ECO:0007669"/>
    <property type="project" value="UniProtKB-ARBA"/>
</dbReference>
<comment type="caution">
    <text evidence="6">The sequence shown here is derived from an EMBL/GenBank/DDBJ whole genome shotgun (WGS) entry which is preliminary data.</text>
</comment>
<dbReference type="GO" id="GO:0004161">
    <property type="term" value="F:dimethylallyltranstransferase activity"/>
    <property type="evidence" value="ECO:0007669"/>
    <property type="project" value="TreeGrafter"/>
</dbReference>
<keyword evidence="3" id="KW-0479">Metal-binding</keyword>
<dbReference type="PROSITE" id="PS00723">
    <property type="entry name" value="POLYPRENYL_SYNTHASE_1"/>
    <property type="match status" value="1"/>
</dbReference>
<dbReference type="Gene3D" id="1.10.600.10">
    <property type="entry name" value="Farnesyl Diphosphate Synthase"/>
    <property type="match status" value="1"/>
</dbReference>
<reference evidence="6" key="2">
    <citation type="journal article" date="2023" name="IMA Fungus">
        <title>Comparative genomic study of the Penicillium genus elucidates a diverse pangenome and 15 lateral gene transfer events.</title>
        <authorList>
            <person name="Petersen C."/>
            <person name="Sorensen T."/>
            <person name="Nielsen M.R."/>
            <person name="Sondergaard T.E."/>
            <person name="Sorensen J.L."/>
            <person name="Fitzpatrick D.A."/>
            <person name="Frisvad J.C."/>
            <person name="Nielsen K.L."/>
        </authorList>
    </citation>
    <scope>NUCLEOTIDE SEQUENCE</scope>
    <source>
        <strain evidence="6">IBT 17660</strain>
    </source>
</reference>
<comment type="cofactor">
    <cofactor evidence="1">
        <name>Mg(2+)</name>
        <dbReference type="ChEBI" id="CHEBI:18420"/>
    </cofactor>
</comment>
<evidence type="ECO:0000256" key="1">
    <source>
        <dbReference type="ARBA" id="ARBA00001946"/>
    </source>
</evidence>
<dbReference type="InterPro" id="IPR033749">
    <property type="entry name" value="Polyprenyl_synt_CS"/>
</dbReference>
<evidence type="ECO:0000313" key="7">
    <source>
        <dbReference type="Proteomes" id="UP001147760"/>
    </source>
</evidence>
<gene>
    <name evidence="6" type="ORF">N7530_006785</name>
</gene>
<dbReference type="GO" id="GO:0046872">
    <property type="term" value="F:metal ion binding"/>
    <property type="evidence" value="ECO:0007669"/>
    <property type="project" value="UniProtKB-KW"/>
</dbReference>
<dbReference type="CDD" id="cd00685">
    <property type="entry name" value="Trans_IPPS_HT"/>
    <property type="match status" value="1"/>
</dbReference>
<dbReference type="GO" id="GO:0005737">
    <property type="term" value="C:cytoplasm"/>
    <property type="evidence" value="ECO:0007669"/>
    <property type="project" value="TreeGrafter"/>
</dbReference>
<dbReference type="SFLD" id="SFLDG01017">
    <property type="entry name" value="Polyprenyl_Transferase_Like"/>
    <property type="match status" value="1"/>
</dbReference>
<dbReference type="Proteomes" id="UP001147760">
    <property type="component" value="Unassembled WGS sequence"/>
</dbReference>
<dbReference type="InterPro" id="IPR039702">
    <property type="entry name" value="FPS1-like"/>
</dbReference>
<keyword evidence="2 5" id="KW-0808">Transferase</keyword>
<dbReference type="AlphaFoldDB" id="A0A9W9WSD8"/>
<proteinExistence type="inferred from homology"/>
<organism evidence="6 7">
    <name type="scientific">Penicillium desertorum</name>
    <dbReference type="NCBI Taxonomy" id="1303715"/>
    <lineage>
        <taxon>Eukaryota</taxon>
        <taxon>Fungi</taxon>
        <taxon>Dikarya</taxon>
        <taxon>Ascomycota</taxon>
        <taxon>Pezizomycotina</taxon>
        <taxon>Eurotiomycetes</taxon>
        <taxon>Eurotiomycetidae</taxon>
        <taxon>Eurotiales</taxon>
        <taxon>Aspergillaceae</taxon>
        <taxon>Penicillium</taxon>
    </lineage>
</organism>
<evidence type="ECO:0000256" key="5">
    <source>
        <dbReference type="RuleBase" id="RU004466"/>
    </source>
</evidence>
<dbReference type="PROSITE" id="PS00444">
    <property type="entry name" value="POLYPRENYL_SYNTHASE_2"/>
    <property type="match status" value="1"/>
</dbReference>
<evidence type="ECO:0000256" key="2">
    <source>
        <dbReference type="ARBA" id="ARBA00022679"/>
    </source>
</evidence>